<evidence type="ECO:0000313" key="1">
    <source>
        <dbReference type="EMBL" id="OGD67243.1"/>
    </source>
</evidence>
<dbReference type="EMBL" id="MFAE01000006">
    <property type="protein sequence ID" value="OGD67243.1"/>
    <property type="molecule type" value="Genomic_DNA"/>
</dbReference>
<gene>
    <name evidence="1" type="ORF">A2442_00525</name>
</gene>
<dbReference type="STRING" id="1797582.A2442_00525"/>
<proteinExistence type="predicted"/>
<dbReference type="Proteomes" id="UP000179003">
    <property type="component" value="Unassembled WGS sequence"/>
</dbReference>
<protein>
    <submittedName>
        <fullName evidence="1">Uncharacterized protein</fullName>
    </submittedName>
</protein>
<dbReference type="AlphaFoldDB" id="A0A1F5EIQ6"/>
<name>A0A1F5EIQ6_9BACT</name>
<comment type="caution">
    <text evidence="1">The sequence shown here is derived from an EMBL/GenBank/DDBJ whole genome shotgun (WGS) entry which is preliminary data.</text>
</comment>
<accession>A0A1F5EIQ6</accession>
<evidence type="ECO:0000313" key="2">
    <source>
        <dbReference type="Proteomes" id="UP000179003"/>
    </source>
</evidence>
<organism evidence="1 2">
    <name type="scientific">Candidatus Campbellbacteria bacterium RIFOXYC2_FULL_35_25</name>
    <dbReference type="NCBI Taxonomy" id="1797582"/>
    <lineage>
        <taxon>Bacteria</taxon>
        <taxon>Candidatus Campbelliibacteriota</taxon>
    </lineage>
</organism>
<reference evidence="1 2" key="1">
    <citation type="journal article" date="2016" name="Nat. Commun.">
        <title>Thousands of microbial genomes shed light on interconnected biogeochemical processes in an aquifer system.</title>
        <authorList>
            <person name="Anantharaman K."/>
            <person name="Brown C.T."/>
            <person name="Hug L.A."/>
            <person name="Sharon I."/>
            <person name="Castelle C.J."/>
            <person name="Probst A.J."/>
            <person name="Thomas B.C."/>
            <person name="Singh A."/>
            <person name="Wilkins M.J."/>
            <person name="Karaoz U."/>
            <person name="Brodie E.L."/>
            <person name="Williams K.H."/>
            <person name="Hubbard S.S."/>
            <person name="Banfield J.F."/>
        </authorList>
    </citation>
    <scope>NUCLEOTIDE SEQUENCE [LARGE SCALE GENOMIC DNA]</scope>
</reference>
<sequence>MYKLPYSKKEILEKYPKDVANSLLNDPIHLWRAETGIELIHEEPTKNELIRIWDNWNEMSFEMKEKSDKKSLELFGKNNKEHYDIIIENY</sequence>